<dbReference type="KEGG" id="vg:40094142"/>
<reference evidence="2 3" key="1">
    <citation type="submission" date="2012-06" db="EMBL/GenBank/DDBJ databases">
        <authorList>
            <person name="Kim M.S."/>
            <person name="Cha K.E."/>
            <person name="Kim Y.D."/>
            <person name="Myung H."/>
        </authorList>
    </citation>
    <scope>NUCLEOTIDE SEQUENCE [LARGE SCALE GENOMIC DNA]</scope>
</reference>
<feature type="region of interest" description="Disordered" evidence="1">
    <location>
        <begin position="281"/>
        <end position="304"/>
    </location>
</feature>
<dbReference type="GeneID" id="40094142"/>
<accession>I7CNX5</accession>
<evidence type="ECO:0000313" key="2">
    <source>
        <dbReference type="EMBL" id="AFO71122.1"/>
    </source>
</evidence>
<dbReference type="Proteomes" id="UP000232534">
    <property type="component" value="Segment"/>
</dbReference>
<dbReference type="RefSeq" id="YP_009617603.1">
    <property type="nucleotide sequence ID" value="NC_042060.1"/>
</dbReference>
<sequence>MVKEVKMQIIVTGVQGTGFTEVATEHNGKRLTWTTTAYSKIRVQDQQRVFQEINDYWSGLSAETQQHIWNCYVEIRKIMDMAMDPMRIAMSLSYYIKEMYKAMPMNSFRRWLLTIGKLYIPVDIEEVITDDSRYNRPDQTYLKHDYINLASVSLALRPLVPIWGEFIDQGTSQEMHKECEVISLISDCEVNHWPVDEISIDGTPVETAYDKLSAYVKFCVEDEAPTLANLYRGMSSAEVPDILQAKVMVRRLTILPLNDATSHSIVSNMFRYVKSNLNPAERSTADRVNDKRPDKGGIDDDDKTSFIESHKTKQRVTPGDIVAYNLDALDVVKLVHKIDDTVPVELIQECLDCVAVTATKDIYPHQILLAQWVMHKAFPARAFSHINKNAVNHLLAAAQSLMWHWGFQQVAVFMQVELYYSGEHAMSIQPRNSTRIQIKYKDVMDELYPHQRQQRAINGVPVAPVNIAGIAVQSAHASIRSSNWIYHGPDRLFKEAEQVTQNKVLVVPATIKSVITELVIHLGKLNQ</sequence>
<organism evidence="2 3">
    <name type="scientific">Pseudomonas phage PA7</name>
    <dbReference type="NCBI Taxonomy" id="347330"/>
    <lineage>
        <taxon>Viruses</taxon>
        <taxon>Duplodnaviria</taxon>
        <taxon>Heunggongvirae</taxon>
        <taxon>Uroviricota</taxon>
        <taxon>Caudoviricetes</taxon>
        <taxon>Chimalliviridae</taxon>
        <taxon>Phikzvirus</taxon>
        <taxon>Phikzvirus PA7</taxon>
    </lineage>
</organism>
<keyword evidence="3" id="KW-1185">Reference proteome</keyword>
<name>I7CNX5_9CAUD</name>
<evidence type="ECO:0000256" key="1">
    <source>
        <dbReference type="SAM" id="MobiDB-lite"/>
    </source>
</evidence>
<protein>
    <submittedName>
        <fullName evidence="2">Uncharacterized protein</fullName>
    </submittedName>
</protein>
<feature type="compositionally biased region" description="Basic and acidic residues" evidence="1">
    <location>
        <begin position="283"/>
        <end position="304"/>
    </location>
</feature>
<proteinExistence type="predicted"/>
<evidence type="ECO:0000313" key="3">
    <source>
        <dbReference type="Proteomes" id="UP000232534"/>
    </source>
</evidence>
<dbReference type="EMBL" id="JX233784">
    <property type="protein sequence ID" value="AFO71122.1"/>
    <property type="molecule type" value="Genomic_DNA"/>
</dbReference>